<dbReference type="Gene3D" id="3.60.21.70">
    <property type="entry name" value="PhoD-like phosphatase"/>
    <property type="match status" value="1"/>
</dbReference>
<name>A0A699Z4T1_HAELA</name>
<feature type="domain" description="PhoD-like phosphatase metallophosphatase" evidence="2">
    <location>
        <begin position="334"/>
        <end position="479"/>
    </location>
</feature>
<gene>
    <name evidence="4" type="ORF">HaLaN_13642</name>
</gene>
<proteinExistence type="predicted"/>
<dbReference type="InterPro" id="IPR038607">
    <property type="entry name" value="PhoD-like_sf"/>
</dbReference>
<dbReference type="InterPro" id="IPR052900">
    <property type="entry name" value="Phospholipid_Metab_Enz"/>
</dbReference>
<dbReference type="PANTHER" id="PTHR43606">
    <property type="entry name" value="PHOSPHATASE, PUTATIVE (AFU_ORTHOLOGUE AFUA_6G08710)-RELATED"/>
    <property type="match status" value="1"/>
</dbReference>
<sequence length="532" mass="58093">MKARTVGETGSLCVFGAGSSSFSSYPRCTRFEAVCCCNQVVSLSQGGICKSTAGLARDVRCPDMASKAPCHPFTLGVASGDPTHEGFIIWARAPSQNATAVVRVDWAVASDNEFKQVKQQGLVVTSLDVDWSVKVDVANLKPKKVYYYQVIVDGTASMIGRSKTLPGANDKAPERVNLAVASCAWLSYGCFNAYDAIADWAENNRLDAVLSPDDRHRIYRQFQFGKLASLLMLDTRFTGRDPEQPSQPFNTSDMRYFNVGINAPYNAQAPARDEGSSHLPSPPCMDDCTCIAPAPWSVMHAAAPPPLPPLLHLQDLPPSHPPLLGTRVILSLRKWVRDNLLKAKADKVTWKVLGQQIVFAPAWRFTNGAINTDGWDGYAAERERILDTIVQHAIDNVVVLTGDVHSSFAMDVPREQFKAYEPETGAGYDPTTGRGSLAVVMVCNAVGFDNLFRTQNRNVKYVQSLYKGILHLELNKVEAAGTWLDVNTIRTRNSALTYSDTYFTALGTNRVQARPNPFGPRTPGPVCGGSGK</sequence>
<evidence type="ECO:0000313" key="5">
    <source>
        <dbReference type="Proteomes" id="UP000485058"/>
    </source>
</evidence>
<evidence type="ECO:0000313" key="4">
    <source>
        <dbReference type="EMBL" id="GFH17091.1"/>
    </source>
</evidence>
<keyword evidence="5" id="KW-1185">Reference proteome</keyword>
<dbReference type="AlphaFoldDB" id="A0A699Z4T1"/>
<dbReference type="Proteomes" id="UP000485058">
    <property type="component" value="Unassembled WGS sequence"/>
</dbReference>
<organism evidence="4 5">
    <name type="scientific">Haematococcus lacustris</name>
    <name type="common">Green alga</name>
    <name type="synonym">Haematococcus pluvialis</name>
    <dbReference type="NCBI Taxonomy" id="44745"/>
    <lineage>
        <taxon>Eukaryota</taxon>
        <taxon>Viridiplantae</taxon>
        <taxon>Chlorophyta</taxon>
        <taxon>core chlorophytes</taxon>
        <taxon>Chlorophyceae</taxon>
        <taxon>CS clade</taxon>
        <taxon>Chlamydomonadales</taxon>
        <taxon>Haematococcaceae</taxon>
        <taxon>Haematococcus</taxon>
    </lineage>
</organism>
<protein>
    <submittedName>
        <fullName evidence="4">Alkaline phosphatase, putative</fullName>
    </submittedName>
</protein>
<accession>A0A699Z4T1</accession>
<comment type="caution">
    <text evidence="4">The sequence shown here is derived from an EMBL/GenBank/DDBJ whole genome shotgun (WGS) entry which is preliminary data.</text>
</comment>
<evidence type="ECO:0000256" key="1">
    <source>
        <dbReference type="SAM" id="MobiDB-lite"/>
    </source>
</evidence>
<dbReference type="EMBL" id="BLLF01001094">
    <property type="protein sequence ID" value="GFH17091.1"/>
    <property type="molecule type" value="Genomic_DNA"/>
</dbReference>
<dbReference type="Pfam" id="PF09423">
    <property type="entry name" value="PhoD"/>
    <property type="match status" value="2"/>
</dbReference>
<dbReference type="SUPFAM" id="SSF56300">
    <property type="entry name" value="Metallo-dependent phosphatases"/>
    <property type="match status" value="1"/>
</dbReference>
<reference evidence="4 5" key="1">
    <citation type="submission" date="2020-02" db="EMBL/GenBank/DDBJ databases">
        <title>Draft genome sequence of Haematococcus lacustris strain NIES-144.</title>
        <authorList>
            <person name="Morimoto D."/>
            <person name="Nakagawa S."/>
            <person name="Yoshida T."/>
            <person name="Sawayama S."/>
        </authorList>
    </citation>
    <scope>NUCLEOTIDE SEQUENCE [LARGE SCALE GENOMIC DNA]</scope>
    <source>
        <strain evidence="4 5">NIES-144</strain>
    </source>
</reference>
<feature type="domain" description="PhoD-like phosphatase metallophosphatase" evidence="2">
    <location>
        <begin position="198"/>
        <end position="244"/>
    </location>
</feature>
<feature type="domain" description="Phospholipase D N-terminal" evidence="3">
    <location>
        <begin position="75"/>
        <end position="164"/>
    </location>
</feature>
<feature type="region of interest" description="Disordered" evidence="1">
    <location>
        <begin position="513"/>
        <end position="532"/>
    </location>
</feature>
<dbReference type="InterPro" id="IPR032093">
    <property type="entry name" value="PhoD_N"/>
</dbReference>
<dbReference type="Gene3D" id="2.60.40.380">
    <property type="entry name" value="Purple acid phosphatase-like, N-terminal"/>
    <property type="match status" value="1"/>
</dbReference>
<dbReference type="PANTHER" id="PTHR43606:SF7">
    <property type="entry name" value="PHOSPHATASE, PUTATIVE (AFU_ORTHOLOGUE AFUA_6G08710)-RELATED"/>
    <property type="match status" value="1"/>
</dbReference>
<evidence type="ECO:0000259" key="3">
    <source>
        <dbReference type="Pfam" id="PF16655"/>
    </source>
</evidence>
<evidence type="ECO:0000259" key="2">
    <source>
        <dbReference type="Pfam" id="PF09423"/>
    </source>
</evidence>
<dbReference type="InterPro" id="IPR029052">
    <property type="entry name" value="Metallo-depent_PP-like"/>
</dbReference>
<dbReference type="InterPro" id="IPR018946">
    <property type="entry name" value="PhoD-like_MPP"/>
</dbReference>
<dbReference type="Pfam" id="PF16655">
    <property type="entry name" value="PhoD_N"/>
    <property type="match status" value="1"/>
</dbReference>